<dbReference type="Proteomes" id="UP000635606">
    <property type="component" value="Unassembled WGS sequence"/>
</dbReference>
<name>A0A8J4EHZ4_9ACTN</name>
<accession>A0A8J4EHZ4</accession>
<feature type="transmembrane region" description="Helical" evidence="1">
    <location>
        <begin position="304"/>
        <end position="321"/>
    </location>
</feature>
<dbReference type="InterPro" id="IPR002035">
    <property type="entry name" value="VWF_A"/>
</dbReference>
<protein>
    <recommendedName>
        <fullName evidence="2">VWFA domain-containing protein</fullName>
    </recommendedName>
</protein>
<keyword evidence="1" id="KW-0472">Membrane</keyword>
<dbReference type="SUPFAM" id="SSF52129">
    <property type="entry name" value="Caspase-like"/>
    <property type="match status" value="1"/>
</dbReference>
<dbReference type="Pfam" id="PF00656">
    <property type="entry name" value="Peptidase_C14"/>
    <property type="match status" value="1"/>
</dbReference>
<dbReference type="GO" id="GO:0004197">
    <property type="term" value="F:cysteine-type endopeptidase activity"/>
    <property type="evidence" value="ECO:0007669"/>
    <property type="project" value="InterPro"/>
</dbReference>
<feature type="transmembrane region" description="Helical" evidence="1">
    <location>
        <begin position="374"/>
        <end position="395"/>
    </location>
</feature>
<dbReference type="InterPro" id="IPR029030">
    <property type="entry name" value="Caspase-like_dom_sf"/>
</dbReference>
<dbReference type="RefSeq" id="WP_203935008.1">
    <property type="nucleotide sequence ID" value="NZ_BOPH01000152.1"/>
</dbReference>
<dbReference type="InterPro" id="IPR036465">
    <property type="entry name" value="vWFA_dom_sf"/>
</dbReference>
<keyword evidence="4" id="KW-1185">Reference proteome</keyword>
<dbReference type="Gene3D" id="3.40.50.1460">
    <property type="match status" value="1"/>
</dbReference>
<keyword evidence="1" id="KW-1133">Transmembrane helix</keyword>
<dbReference type="Gene3D" id="3.40.50.410">
    <property type="entry name" value="von Willebrand factor, type A domain"/>
    <property type="match status" value="1"/>
</dbReference>
<dbReference type="Pfam" id="PF13519">
    <property type="entry name" value="VWA_2"/>
    <property type="match status" value="1"/>
</dbReference>
<dbReference type="GO" id="GO:0006508">
    <property type="term" value="P:proteolysis"/>
    <property type="evidence" value="ECO:0007669"/>
    <property type="project" value="InterPro"/>
</dbReference>
<dbReference type="InterPro" id="IPR011600">
    <property type="entry name" value="Pept_C14_caspase"/>
</dbReference>
<dbReference type="PROSITE" id="PS50234">
    <property type="entry name" value="VWFA"/>
    <property type="match status" value="1"/>
</dbReference>
<evidence type="ECO:0000313" key="3">
    <source>
        <dbReference type="EMBL" id="GIJ75238.1"/>
    </source>
</evidence>
<sequence length="930" mass="97957">MNVSAGPGDLGDATVLLIGTGDHPRTSGLRTVPAVGTTLEDLRWALVTRCGVDPENVTVVEPANPSEFASAVAKAVRAAAGPLVFYYVGHGVVNDRGELYLATRETEVEWEHTSQPFAQIRRYLQNSRAPVRLAILDCCYSGRAVDVLAPADQKPSVDIAGWAVLAAAGRDDFAFAPSGARHTAFSGELITLLNEGDPGGPDPITLDSAVEYLRRRLGGGNFPLPEFVRKGRVDELVLAPNAAHTGGPVVPTKLVHAAARRSRGGWVAALAGAVAAGPVVAAIADGALAWTPAGLRGWLPSAPWRWALLVVVAAALAVRLDRGIRTRAATRIARWVTATVPWDRRGVGRWPVARRMTRRLVAPGRYPHFWRRSLSLALPLVLALVFAGGALQAAGAARVTLTGCPPPAQISVLTTPDSYDPVLRLRDAYERAAERDYGCPVARVHVTAAPEQQAAALLRARWTDEARAAVGPSPDVWLPDSSVHVETVRGTAPVAEIRHLATSPIVVATPERGLDTTGATEHLPLTGATLTDLLRGADDVGRRVVVPEPTASVTGELARSPIYAADPGAGPAVEEKLDRARTEARFPAGADVPTLLCHYDETRSTVALLLPEQVAVRFNRGDPIGPACGATRPRFDTRLRLSYPASTAVLDHPFVRLDWPARSPAQLAAAQRFGAWLAAAEGRRALAEIGLRPPGFAGGGALTTDHGALPGAPFSRVEPDDAVRGRILTAYRNAMRAGRVLLMLDGSGSMGTRSAGLRRWDAATRAAVDGTRFMGPDDEVGVSVFQGDDPSGVRRLVDIGPRDTLVGGQRRDAAAAAALNAVAVGGRTPLFAAAVTGATEVGPTDDKRITAVVIVTDGEDDNASRLTAERYTEAVSGQRAQIWVVAIGEASCSARSLRALPASTGGRCVEALPGAVGDVLLGVLRELWRG</sequence>
<feature type="transmembrane region" description="Helical" evidence="1">
    <location>
        <begin position="266"/>
        <end position="284"/>
    </location>
</feature>
<evidence type="ECO:0000256" key="1">
    <source>
        <dbReference type="SAM" id="Phobius"/>
    </source>
</evidence>
<dbReference type="EMBL" id="BOPH01000152">
    <property type="protein sequence ID" value="GIJ75238.1"/>
    <property type="molecule type" value="Genomic_DNA"/>
</dbReference>
<evidence type="ECO:0000313" key="4">
    <source>
        <dbReference type="Proteomes" id="UP000635606"/>
    </source>
</evidence>
<dbReference type="Pfam" id="PF13531">
    <property type="entry name" value="SBP_bac_11"/>
    <property type="match status" value="1"/>
</dbReference>
<keyword evidence="1" id="KW-0812">Transmembrane</keyword>
<gene>
    <name evidence="3" type="ORF">Voc01_101550</name>
</gene>
<dbReference type="AlphaFoldDB" id="A0A8J4EHZ4"/>
<comment type="caution">
    <text evidence="3">The sequence shown here is derived from an EMBL/GenBank/DDBJ whole genome shotgun (WGS) entry which is preliminary data.</text>
</comment>
<dbReference type="SUPFAM" id="SSF53300">
    <property type="entry name" value="vWA-like"/>
    <property type="match status" value="1"/>
</dbReference>
<evidence type="ECO:0000259" key="2">
    <source>
        <dbReference type="PROSITE" id="PS50234"/>
    </source>
</evidence>
<feature type="domain" description="VWFA" evidence="2">
    <location>
        <begin position="739"/>
        <end position="927"/>
    </location>
</feature>
<reference evidence="3" key="1">
    <citation type="submission" date="2021-01" db="EMBL/GenBank/DDBJ databases">
        <title>Whole genome shotgun sequence of Virgisporangium ochraceum NBRC 16418.</title>
        <authorList>
            <person name="Komaki H."/>
            <person name="Tamura T."/>
        </authorList>
    </citation>
    <scope>NUCLEOTIDE SEQUENCE</scope>
    <source>
        <strain evidence="3">NBRC 16418</strain>
    </source>
</reference>
<dbReference type="NCBIfam" id="NF047832">
    <property type="entry name" value="caspase_w_EACC1"/>
    <property type="match status" value="1"/>
</dbReference>
<proteinExistence type="predicted"/>
<organism evidence="3 4">
    <name type="scientific">Virgisporangium ochraceum</name>
    <dbReference type="NCBI Taxonomy" id="65505"/>
    <lineage>
        <taxon>Bacteria</taxon>
        <taxon>Bacillati</taxon>
        <taxon>Actinomycetota</taxon>
        <taxon>Actinomycetes</taxon>
        <taxon>Micromonosporales</taxon>
        <taxon>Micromonosporaceae</taxon>
        <taxon>Virgisporangium</taxon>
    </lineage>
</organism>